<feature type="transmembrane region" description="Helical" evidence="1">
    <location>
        <begin position="176"/>
        <end position="195"/>
    </location>
</feature>
<evidence type="ECO:0000313" key="3">
    <source>
        <dbReference type="Proteomes" id="UP000681340"/>
    </source>
</evidence>
<dbReference type="EMBL" id="BOQL01000021">
    <property type="protein sequence ID" value="GIM67115.1"/>
    <property type="molecule type" value="Genomic_DNA"/>
</dbReference>
<name>A0A919SA36_9ACTN</name>
<dbReference type="AlphaFoldDB" id="A0A919SA36"/>
<sequence length="225" mass="22697">MSASTRPDTTATTGQRAARAGLWALPAYAVLLGLSTVTHQPPVEDFDAYARYVTTGVFLLSHLGGSVLGAGLAVVGAAAVTALLVPGRAARAAIAGLVLTVLANVFLAAAFGSAAFVQPGLGRAHLDGVAGMPALNDDTAYGPALVATALSATFLLIVAAALLGSAIARTSRRLRWYGVGYAVLIALFALSGFFLQPVQPWSGFALAAVTAALALRLPRIIATGG</sequence>
<comment type="caution">
    <text evidence="2">The sequence shown here is derived from an EMBL/GenBank/DDBJ whole genome shotgun (WGS) entry which is preliminary data.</text>
</comment>
<feature type="transmembrane region" description="Helical" evidence="1">
    <location>
        <begin position="59"/>
        <end position="85"/>
    </location>
</feature>
<keyword evidence="3" id="KW-1185">Reference proteome</keyword>
<feature type="transmembrane region" description="Helical" evidence="1">
    <location>
        <begin position="201"/>
        <end position="218"/>
    </location>
</feature>
<keyword evidence="1" id="KW-1133">Transmembrane helix</keyword>
<evidence type="ECO:0008006" key="4">
    <source>
        <dbReference type="Google" id="ProtNLM"/>
    </source>
</evidence>
<dbReference type="RefSeq" id="WP_212988608.1">
    <property type="nucleotide sequence ID" value="NZ_BAABEA010000019.1"/>
</dbReference>
<keyword evidence="1" id="KW-0812">Transmembrane</keyword>
<evidence type="ECO:0000313" key="2">
    <source>
        <dbReference type="EMBL" id="GIM67115.1"/>
    </source>
</evidence>
<proteinExistence type="predicted"/>
<feature type="transmembrane region" description="Helical" evidence="1">
    <location>
        <begin position="141"/>
        <end position="164"/>
    </location>
</feature>
<reference evidence="2" key="1">
    <citation type="submission" date="2021-03" db="EMBL/GenBank/DDBJ databases">
        <title>Whole genome shotgun sequence of Actinoplanes auranticolor NBRC 12245.</title>
        <authorList>
            <person name="Komaki H."/>
            <person name="Tamura T."/>
        </authorList>
    </citation>
    <scope>NUCLEOTIDE SEQUENCE</scope>
    <source>
        <strain evidence="2">NBRC 12245</strain>
    </source>
</reference>
<accession>A0A919SA36</accession>
<keyword evidence="1" id="KW-0472">Membrane</keyword>
<protein>
    <recommendedName>
        <fullName evidence="4">DUF4386 family protein</fullName>
    </recommendedName>
</protein>
<evidence type="ECO:0000256" key="1">
    <source>
        <dbReference type="SAM" id="Phobius"/>
    </source>
</evidence>
<gene>
    <name evidence="2" type="ORF">Aau02nite_25960</name>
</gene>
<feature type="transmembrane region" description="Helical" evidence="1">
    <location>
        <begin position="20"/>
        <end position="39"/>
    </location>
</feature>
<feature type="transmembrane region" description="Helical" evidence="1">
    <location>
        <begin position="97"/>
        <end position="121"/>
    </location>
</feature>
<dbReference type="Proteomes" id="UP000681340">
    <property type="component" value="Unassembled WGS sequence"/>
</dbReference>
<organism evidence="2 3">
    <name type="scientific">Actinoplanes auranticolor</name>
    <dbReference type="NCBI Taxonomy" id="47988"/>
    <lineage>
        <taxon>Bacteria</taxon>
        <taxon>Bacillati</taxon>
        <taxon>Actinomycetota</taxon>
        <taxon>Actinomycetes</taxon>
        <taxon>Micromonosporales</taxon>
        <taxon>Micromonosporaceae</taxon>
        <taxon>Actinoplanes</taxon>
    </lineage>
</organism>